<dbReference type="InterPro" id="IPR011990">
    <property type="entry name" value="TPR-like_helical_dom_sf"/>
</dbReference>
<dbReference type="InParanoid" id="A0A1D3D9N4"/>
<gene>
    <name evidence="2" type="ORF">cyc_00247</name>
</gene>
<protein>
    <submittedName>
        <fullName evidence="2">Uncharacterized protein</fullName>
    </submittedName>
</protein>
<evidence type="ECO:0000313" key="3">
    <source>
        <dbReference type="Proteomes" id="UP000095192"/>
    </source>
</evidence>
<feature type="compositionally biased region" description="Polar residues" evidence="1">
    <location>
        <begin position="463"/>
        <end position="478"/>
    </location>
</feature>
<keyword evidence="3" id="KW-1185">Reference proteome</keyword>
<comment type="caution">
    <text evidence="2">The sequence shown here is derived from an EMBL/GenBank/DDBJ whole genome shotgun (WGS) entry which is preliminary data.</text>
</comment>
<sequence length="861" mass="96197">MSLYGYPVSSQHHCGISFLPCTASIGNLLDRAFPLMPSHIRTWMPKLSRSVIVPKSLPLLSVVRDPSNLPLLSPASSTIIQMPSPAQTVVARLLGHAVMQCSSPLWHVIKEIGKGLDSRVLTSMYSTTQGHPLLLAQDSWDVEDATVELIGIALRYESWDVAHLLAQRCIAQYPEAHAASVPARLLLLLADAHGSSQPPPRAQLVASAHRIQRVLDFHWGGHHPSTLDVTVAQAWVSCLGRDWRQCVAGLQAAVSLSAVLSVSLKNEDLTSLKQLLTVIATDDASKEFISPEQVAMMANSASLMLQWALDAYDFHFGARHTLTMTAAREFSMSLLLLIDATKNESGGVILERGIEIASKTLEWQTRVLGRCHLETLATGQLLAVLLANQGRYRRCIEIYEAVIRNAFTRVCWCLPDPYFYDMFETVRPTNRFFPKIKAVLPNLDDEQALAALNRDIGVPISGQADTSMSKPPNASGNHKSPEPTDGGAPVTAPKQPNVPSPVTSKDASKANFIQLDPTDHPIFPTMQSKAASDKMCPVIPDLVNDMFLVYINFAVEKHIVSRLVSLFLLLDYFEKQSYTAVSYDDFETACTKSEGDVTSHSFLTWLLDLSETSDVQVMEYIEHYPFRIPKEELFNQDSDVIFLLCHPKEKDSKSGTSRDCILDHYLGHLLSKAETAVFNACQLILSGDSKSLSQAAQAYSSPLEKLKRAISKLKVILLLLGKLKEKEEPEVDRPPDSSLLFKRQSVTQGLRNEAQEESVITGGTFFEELAENAEETVNRTEMRRRYRHFMAHIRTSLRLPTNLRCEELDILANLMYYYLDVKTFRTWWENRYKSGTNATSLFGARKTEYCDELTRSSFEEY</sequence>
<reference evidence="2 3" key="1">
    <citation type="journal article" date="2016" name="BMC Genomics">
        <title>Comparative genomics reveals Cyclospora cayetanensis possesses coccidia-like metabolism and invasion components but unique surface antigens.</title>
        <authorList>
            <person name="Liu S."/>
            <person name="Wang L."/>
            <person name="Zheng H."/>
            <person name="Xu Z."/>
            <person name="Roellig D.M."/>
            <person name="Li N."/>
            <person name="Frace M.A."/>
            <person name="Tang K."/>
            <person name="Arrowood M.J."/>
            <person name="Moss D.M."/>
            <person name="Zhang L."/>
            <person name="Feng Y."/>
            <person name="Xiao L."/>
        </authorList>
    </citation>
    <scope>NUCLEOTIDE SEQUENCE [LARGE SCALE GENOMIC DNA]</scope>
    <source>
        <strain evidence="2 3">CHN_HEN01</strain>
    </source>
</reference>
<feature type="region of interest" description="Disordered" evidence="1">
    <location>
        <begin position="461"/>
        <end position="505"/>
    </location>
</feature>
<organism evidence="2 3">
    <name type="scientific">Cyclospora cayetanensis</name>
    <dbReference type="NCBI Taxonomy" id="88456"/>
    <lineage>
        <taxon>Eukaryota</taxon>
        <taxon>Sar</taxon>
        <taxon>Alveolata</taxon>
        <taxon>Apicomplexa</taxon>
        <taxon>Conoidasida</taxon>
        <taxon>Coccidia</taxon>
        <taxon>Eucoccidiorida</taxon>
        <taxon>Eimeriorina</taxon>
        <taxon>Eimeriidae</taxon>
        <taxon>Cyclospora</taxon>
    </lineage>
</organism>
<accession>A0A1D3D9N4</accession>
<dbReference type="AlphaFoldDB" id="A0A1D3D9N4"/>
<dbReference type="Gene3D" id="1.25.40.10">
    <property type="entry name" value="Tetratricopeptide repeat domain"/>
    <property type="match status" value="1"/>
</dbReference>
<dbReference type="VEuPathDB" id="ToxoDB:cyc_00247"/>
<name>A0A1D3D9N4_9EIME</name>
<dbReference type="EMBL" id="JROU02000177">
    <property type="protein sequence ID" value="OEH80167.1"/>
    <property type="molecule type" value="Genomic_DNA"/>
</dbReference>
<dbReference type="Proteomes" id="UP000095192">
    <property type="component" value="Unassembled WGS sequence"/>
</dbReference>
<evidence type="ECO:0000256" key="1">
    <source>
        <dbReference type="SAM" id="MobiDB-lite"/>
    </source>
</evidence>
<proteinExistence type="predicted"/>
<evidence type="ECO:0000313" key="2">
    <source>
        <dbReference type="EMBL" id="OEH80167.1"/>
    </source>
</evidence>